<evidence type="ECO:0000313" key="7">
    <source>
        <dbReference type="Proteomes" id="UP000288547"/>
    </source>
</evidence>
<dbReference type="InterPro" id="IPR001761">
    <property type="entry name" value="Peripla_BP/Lac1_sug-bd_dom"/>
</dbReference>
<dbReference type="GO" id="GO:0000976">
    <property type="term" value="F:transcription cis-regulatory region binding"/>
    <property type="evidence" value="ECO:0007669"/>
    <property type="project" value="TreeGrafter"/>
</dbReference>
<organism evidence="6 7">
    <name type="scientific">Labedella phragmitis</name>
    <dbReference type="NCBI Taxonomy" id="2498849"/>
    <lineage>
        <taxon>Bacteria</taxon>
        <taxon>Bacillati</taxon>
        <taxon>Actinomycetota</taxon>
        <taxon>Actinomycetes</taxon>
        <taxon>Micrococcales</taxon>
        <taxon>Microbacteriaceae</taxon>
        <taxon>Labedella</taxon>
    </lineage>
</organism>
<dbReference type="PROSITE" id="PS50932">
    <property type="entry name" value="HTH_LACI_2"/>
    <property type="match status" value="1"/>
</dbReference>
<evidence type="ECO:0000259" key="5">
    <source>
        <dbReference type="PROSITE" id="PS50932"/>
    </source>
</evidence>
<keyword evidence="2" id="KW-0238">DNA-binding</keyword>
<dbReference type="PROSITE" id="PS00356">
    <property type="entry name" value="HTH_LACI_1"/>
    <property type="match status" value="1"/>
</dbReference>
<keyword evidence="7" id="KW-1185">Reference proteome</keyword>
<feature type="region of interest" description="Disordered" evidence="4">
    <location>
        <begin position="1"/>
        <end position="21"/>
    </location>
</feature>
<evidence type="ECO:0000256" key="4">
    <source>
        <dbReference type="SAM" id="MobiDB-lite"/>
    </source>
</evidence>
<dbReference type="Proteomes" id="UP000288547">
    <property type="component" value="Unassembled WGS sequence"/>
</dbReference>
<keyword evidence="3" id="KW-0804">Transcription</keyword>
<dbReference type="CDD" id="cd06267">
    <property type="entry name" value="PBP1_LacI_sugar_binding-like"/>
    <property type="match status" value="1"/>
</dbReference>
<dbReference type="SMART" id="SM00354">
    <property type="entry name" value="HTH_LACI"/>
    <property type="match status" value="1"/>
</dbReference>
<dbReference type="RefSeq" id="WP_128493656.1">
    <property type="nucleotide sequence ID" value="NZ_RZNB01000001.1"/>
</dbReference>
<dbReference type="InterPro" id="IPR028082">
    <property type="entry name" value="Peripla_BP_I"/>
</dbReference>
<reference evidence="6 7" key="1">
    <citation type="submission" date="2018-12" db="EMBL/GenBank/DDBJ databases">
        <authorList>
            <person name="Li F."/>
        </authorList>
    </citation>
    <scope>NUCLEOTIDE SEQUENCE [LARGE SCALE GENOMIC DNA]</scope>
    <source>
        <strain evidence="6 7">11W25H-1</strain>
    </source>
</reference>
<dbReference type="GO" id="GO:0003700">
    <property type="term" value="F:DNA-binding transcription factor activity"/>
    <property type="evidence" value="ECO:0007669"/>
    <property type="project" value="TreeGrafter"/>
</dbReference>
<dbReference type="AlphaFoldDB" id="A0A3S3ZSP5"/>
<dbReference type="OrthoDB" id="3595338at2"/>
<dbReference type="PANTHER" id="PTHR30146:SF109">
    <property type="entry name" value="HTH-TYPE TRANSCRIPTIONAL REGULATOR GALS"/>
    <property type="match status" value="1"/>
</dbReference>
<sequence>MTTSEPGDAKRPTRRSSNPTVHDVALEAGVSPMTVSRVLSGGKNVRLEVQERVARAVETLGYHRNENARSLRPGHRSGLVGVTITNIANPYYAEMLRGVEEIASAHGRRILVGNSNEDADLEKQLVADFIGRRVEGLIVVPSSAGDAAHLQLERLGGVPVVLASRAVGGVSADTVLIDDVEGARTATAALLAEGHRRVAYLGQRSVFTGRRRLEGFTVAHEALELTPDEELIRVGQQDVGSAERAMTELLDLADPPTAVFSANNRNTVGAIRAIVARRRATAGTGAGGGGDDIRVAGFDSFDFADIAPVRLSIVDHDAGDLGRRAAAMLFDRLDGGAQPVEPRVLELPVTLRDLF</sequence>
<dbReference type="InterPro" id="IPR010982">
    <property type="entry name" value="Lambda_DNA-bd_dom_sf"/>
</dbReference>
<keyword evidence="1" id="KW-0805">Transcription regulation</keyword>
<gene>
    <name evidence="6" type="ORF">ELQ90_02385</name>
</gene>
<dbReference type="Pfam" id="PF00532">
    <property type="entry name" value="Peripla_BP_1"/>
    <property type="match status" value="1"/>
</dbReference>
<dbReference type="CDD" id="cd01392">
    <property type="entry name" value="HTH_LacI"/>
    <property type="match status" value="1"/>
</dbReference>
<evidence type="ECO:0000256" key="2">
    <source>
        <dbReference type="ARBA" id="ARBA00023125"/>
    </source>
</evidence>
<comment type="caution">
    <text evidence="6">The sequence shown here is derived from an EMBL/GenBank/DDBJ whole genome shotgun (WGS) entry which is preliminary data.</text>
</comment>
<evidence type="ECO:0000313" key="6">
    <source>
        <dbReference type="EMBL" id="RWZ52813.1"/>
    </source>
</evidence>
<dbReference type="EMBL" id="RZNB01000001">
    <property type="protein sequence ID" value="RWZ52813.1"/>
    <property type="molecule type" value="Genomic_DNA"/>
</dbReference>
<dbReference type="Gene3D" id="1.10.260.40">
    <property type="entry name" value="lambda repressor-like DNA-binding domains"/>
    <property type="match status" value="1"/>
</dbReference>
<evidence type="ECO:0000256" key="1">
    <source>
        <dbReference type="ARBA" id="ARBA00023015"/>
    </source>
</evidence>
<name>A0A3S3ZSP5_9MICO</name>
<accession>A0A3S3ZSP5</accession>
<dbReference type="Pfam" id="PF00356">
    <property type="entry name" value="LacI"/>
    <property type="match status" value="1"/>
</dbReference>
<evidence type="ECO:0000256" key="3">
    <source>
        <dbReference type="ARBA" id="ARBA00023163"/>
    </source>
</evidence>
<dbReference type="PANTHER" id="PTHR30146">
    <property type="entry name" value="LACI-RELATED TRANSCRIPTIONAL REPRESSOR"/>
    <property type="match status" value="1"/>
</dbReference>
<proteinExistence type="predicted"/>
<protein>
    <submittedName>
        <fullName evidence="6">LacI family transcriptional regulator</fullName>
    </submittedName>
</protein>
<dbReference type="Gene3D" id="3.40.50.2300">
    <property type="match status" value="2"/>
</dbReference>
<dbReference type="InterPro" id="IPR000843">
    <property type="entry name" value="HTH_LacI"/>
</dbReference>
<feature type="domain" description="HTH lacI-type" evidence="5">
    <location>
        <begin position="19"/>
        <end position="73"/>
    </location>
</feature>
<dbReference type="SUPFAM" id="SSF47413">
    <property type="entry name" value="lambda repressor-like DNA-binding domains"/>
    <property type="match status" value="1"/>
</dbReference>
<dbReference type="SUPFAM" id="SSF53822">
    <property type="entry name" value="Periplasmic binding protein-like I"/>
    <property type="match status" value="1"/>
</dbReference>